<reference evidence="1" key="1">
    <citation type="journal article" date="2023" name="PhytoFront">
        <title>Draft Genome Resources of Seven Strains of Tilletia horrida, Causal Agent of Kernel Smut of Rice.</title>
        <authorList>
            <person name="Khanal S."/>
            <person name="Antony Babu S."/>
            <person name="Zhou X.G."/>
        </authorList>
    </citation>
    <scope>NUCLEOTIDE SEQUENCE</scope>
    <source>
        <strain evidence="1">TX3</strain>
    </source>
</reference>
<keyword evidence="2" id="KW-1185">Reference proteome</keyword>
<evidence type="ECO:0000313" key="2">
    <source>
        <dbReference type="Proteomes" id="UP001176521"/>
    </source>
</evidence>
<organism evidence="1 2">
    <name type="scientific">Tilletia horrida</name>
    <dbReference type="NCBI Taxonomy" id="155126"/>
    <lineage>
        <taxon>Eukaryota</taxon>
        <taxon>Fungi</taxon>
        <taxon>Dikarya</taxon>
        <taxon>Basidiomycota</taxon>
        <taxon>Ustilaginomycotina</taxon>
        <taxon>Exobasidiomycetes</taxon>
        <taxon>Tilletiales</taxon>
        <taxon>Tilletiaceae</taxon>
        <taxon>Tilletia</taxon>
    </lineage>
</organism>
<name>A0AAN6G9A9_9BASI</name>
<dbReference type="AlphaFoldDB" id="A0AAN6G9A9"/>
<protein>
    <submittedName>
        <fullName evidence="1">Uncharacterized protein</fullName>
    </submittedName>
</protein>
<evidence type="ECO:0000313" key="1">
    <source>
        <dbReference type="EMBL" id="KAK0527853.1"/>
    </source>
</evidence>
<proteinExistence type="predicted"/>
<comment type="caution">
    <text evidence="1">The sequence shown here is derived from an EMBL/GenBank/DDBJ whole genome shotgun (WGS) entry which is preliminary data.</text>
</comment>
<gene>
    <name evidence="1" type="ORF">OC842_004729</name>
</gene>
<sequence>MTESIDEVEVSVDHTTQKGWLSSVLRRDGTFSKEVLASKINDLACRMSRIVFAASLLHKYTILRMFHDLPRPSRLSRVDSSKQDALRDLVGTPRQDGMLFMACLSFFNGGLQRPSAQRQETRIANEVVERFGTELLGGRPTPILDTERPISYHMLRDEATSWHDNLINLVQQHGWQRLCGLVDGLGGVEKARKQRNDSDPSTRAHARQVIKALSAYKDLLNRRELFDPATGKDTEAFLGLAEHTVVREVDKKLRPYIRQYLPTLDELPKLPKTVKKANNLSVQQGIGRFPGHHIVLFLAVHAIRDWNAKDFPRGLQCVPIRSTMVPKFFTIDHTSLVQDVLEVPLSAVQSGTTEARLQNWDKIFRIDTGCFKPAGDKEFLHSIQTDGIALAVHKQDLDTERSGRERTRGAAGILRASKRQESVPDVPYIEDLRGDLVLEKKGRAVLDDVGEHNLHYFVHEGFQVGARSEAERGTLQHRWSYSRMERDTERGYRQHQDRRERYLDDLPQAEKTQLATFHDLVSSTDAASILLDDFTAYVDAYLSFGSFLHRIYEAPVFRHLRMESHSRDQRETKRLVRDFKARFGGDALLIMGDSSMRAVSVSVMRTFA</sequence>
<dbReference type="EMBL" id="JAPDMQ010000294">
    <property type="protein sequence ID" value="KAK0527853.1"/>
    <property type="molecule type" value="Genomic_DNA"/>
</dbReference>
<dbReference type="Proteomes" id="UP001176521">
    <property type="component" value="Unassembled WGS sequence"/>
</dbReference>
<accession>A0AAN6G9A9</accession>